<comment type="caution">
    <text evidence="1">The sequence shown here is derived from an EMBL/GenBank/DDBJ whole genome shotgun (WGS) entry which is preliminary data.</text>
</comment>
<reference evidence="1 2" key="1">
    <citation type="submission" date="2015-02" db="EMBL/GenBank/DDBJ databases">
        <authorList>
            <person name="Ju K.-S."/>
            <person name="Doroghazi J.R."/>
            <person name="Metcalf W."/>
        </authorList>
    </citation>
    <scope>NUCLEOTIDE SEQUENCE [LARGE SCALE GENOMIC DNA]</scope>
    <source>
        <strain evidence="1 2">NRRL ISP-5550</strain>
    </source>
</reference>
<accession>A0A0F4IVN7</accession>
<proteinExistence type="predicted"/>
<dbReference type="PATRIC" id="fig|68223.7.peg.2682"/>
<dbReference type="AlphaFoldDB" id="A0A0F4IVN7"/>
<keyword evidence="2" id="KW-1185">Reference proteome</keyword>
<evidence type="ECO:0000313" key="1">
    <source>
        <dbReference type="EMBL" id="KJY26095.1"/>
    </source>
</evidence>
<protein>
    <submittedName>
        <fullName evidence="1">Uncharacterized protein</fullName>
    </submittedName>
</protein>
<organism evidence="1 2">
    <name type="scientific">Streptomyces katrae</name>
    <dbReference type="NCBI Taxonomy" id="68223"/>
    <lineage>
        <taxon>Bacteria</taxon>
        <taxon>Bacillati</taxon>
        <taxon>Actinomycetota</taxon>
        <taxon>Actinomycetes</taxon>
        <taxon>Kitasatosporales</taxon>
        <taxon>Streptomycetaceae</taxon>
        <taxon>Streptomyces</taxon>
    </lineage>
</organism>
<sequence>MVAWLLAHHKINVPAEVSTAALVLVLSGGGTHWFRIEDPWLLLADDAEGKDRLSGWSTEEDAGALHGLTGREWGPYRARGRWRCWARCGWWNGSGRGRAACT</sequence>
<name>A0A0F4IVN7_9ACTN</name>
<gene>
    <name evidence="1" type="ORF">VR44_30895</name>
</gene>
<evidence type="ECO:0000313" key="2">
    <source>
        <dbReference type="Proteomes" id="UP000033551"/>
    </source>
</evidence>
<dbReference type="Proteomes" id="UP000033551">
    <property type="component" value="Unassembled WGS sequence"/>
</dbReference>
<dbReference type="EMBL" id="JZWV01000984">
    <property type="protein sequence ID" value="KJY26095.1"/>
    <property type="molecule type" value="Genomic_DNA"/>
</dbReference>